<proteinExistence type="predicted"/>
<dbReference type="EMBL" id="SWJQ01000191">
    <property type="protein sequence ID" value="TRZ19263.1"/>
    <property type="molecule type" value="Genomic_DNA"/>
</dbReference>
<comment type="caution">
    <text evidence="1">The sequence shown here is derived from an EMBL/GenBank/DDBJ whole genome shotgun (WGS) entry which is preliminary data.</text>
</comment>
<accession>A0A8K1LMR7</accession>
<protein>
    <submittedName>
        <fullName evidence="1">Uncharacterized protein</fullName>
    </submittedName>
</protein>
<reference evidence="1" key="1">
    <citation type="submission" date="2019-04" db="EMBL/GenBank/DDBJ databases">
        <title>Genome assembly of Zosterops borbonicus 15179.</title>
        <authorList>
            <person name="Leroy T."/>
            <person name="Anselmetti Y."/>
            <person name="Tilak M.-K."/>
            <person name="Nabholz B."/>
        </authorList>
    </citation>
    <scope>NUCLEOTIDE SEQUENCE</scope>
    <source>
        <strain evidence="1">HGM_15179</strain>
        <tissue evidence="1">Muscle</tissue>
    </source>
</reference>
<evidence type="ECO:0000313" key="2">
    <source>
        <dbReference type="Proteomes" id="UP000796761"/>
    </source>
</evidence>
<organism evidence="1 2">
    <name type="scientific">Zosterops borbonicus</name>
    <dbReference type="NCBI Taxonomy" id="364589"/>
    <lineage>
        <taxon>Eukaryota</taxon>
        <taxon>Metazoa</taxon>
        <taxon>Chordata</taxon>
        <taxon>Craniata</taxon>
        <taxon>Vertebrata</taxon>
        <taxon>Euteleostomi</taxon>
        <taxon>Archelosauria</taxon>
        <taxon>Archosauria</taxon>
        <taxon>Dinosauria</taxon>
        <taxon>Saurischia</taxon>
        <taxon>Theropoda</taxon>
        <taxon>Coelurosauria</taxon>
        <taxon>Aves</taxon>
        <taxon>Neognathae</taxon>
        <taxon>Neoaves</taxon>
        <taxon>Telluraves</taxon>
        <taxon>Australaves</taxon>
        <taxon>Passeriformes</taxon>
        <taxon>Sylvioidea</taxon>
        <taxon>Zosteropidae</taxon>
        <taxon>Zosterops</taxon>
    </lineage>
</organism>
<name>A0A8K1LMR7_9PASS</name>
<dbReference type="AlphaFoldDB" id="A0A8K1LMR7"/>
<gene>
    <name evidence="1" type="ORF">HGM15179_007819</name>
</gene>
<dbReference type="Proteomes" id="UP000796761">
    <property type="component" value="Unassembled WGS sequence"/>
</dbReference>
<sequence length="127" mass="14276">MWKRKRCHVEWFITDILSNYQFSAPHALFPGELKIGWSIGMVGLGPESLFVQRTPDAFEVLLKVACLDLTCREEACACCLPNRKSAHLPKLGRLLLNSVWLASRTTTFKAANRKPAVLSDGDMERKG</sequence>
<keyword evidence="2" id="KW-1185">Reference proteome</keyword>
<evidence type="ECO:0000313" key="1">
    <source>
        <dbReference type="EMBL" id="TRZ19263.1"/>
    </source>
</evidence>